<protein>
    <submittedName>
        <fullName evidence="4">ABC transporter substrate-binding protein</fullName>
    </submittedName>
</protein>
<dbReference type="PROSITE" id="PS51318">
    <property type="entry name" value="TAT"/>
    <property type="match status" value="1"/>
</dbReference>
<dbReference type="InterPro" id="IPR006311">
    <property type="entry name" value="TAT_signal"/>
</dbReference>
<evidence type="ECO:0000259" key="3">
    <source>
        <dbReference type="SMART" id="SM00062"/>
    </source>
</evidence>
<gene>
    <name evidence="4" type="ORF">D3877_25015</name>
</gene>
<feature type="chain" id="PRO_5019536832" evidence="2">
    <location>
        <begin position="37"/>
        <end position="282"/>
    </location>
</feature>
<reference evidence="4 5" key="1">
    <citation type="submission" date="2018-09" db="EMBL/GenBank/DDBJ databases">
        <authorList>
            <person name="Zhu H."/>
        </authorList>
    </citation>
    <scope>NUCLEOTIDE SEQUENCE [LARGE SCALE GENOMIC DNA]</scope>
    <source>
        <strain evidence="4 5">K2W22B-5</strain>
    </source>
</reference>
<dbReference type="Pfam" id="PF00497">
    <property type="entry name" value="SBP_bac_3"/>
    <property type="match status" value="1"/>
</dbReference>
<dbReference type="InterPro" id="IPR001638">
    <property type="entry name" value="Solute-binding_3/MltF_N"/>
</dbReference>
<dbReference type="PANTHER" id="PTHR35936">
    <property type="entry name" value="MEMBRANE-BOUND LYTIC MUREIN TRANSGLYCOSYLASE F"/>
    <property type="match status" value="1"/>
</dbReference>
<evidence type="ECO:0000313" key="4">
    <source>
        <dbReference type="EMBL" id="RJF78356.1"/>
    </source>
</evidence>
<accession>A0A418VQ28</accession>
<proteinExistence type="predicted"/>
<name>A0A418VQ28_9PROT</name>
<evidence type="ECO:0000256" key="1">
    <source>
        <dbReference type="ARBA" id="ARBA00022729"/>
    </source>
</evidence>
<organism evidence="4 5">
    <name type="scientific">Azospirillum cavernae</name>
    <dbReference type="NCBI Taxonomy" id="2320860"/>
    <lineage>
        <taxon>Bacteria</taxon>
        <taxon>Pseudomonadati</taxon>
        <taxon>Pseudomonadota</taxon>
        <taxon>Alphaproteobacteria</taxon>
        <taxon>Rhodospirillales</taxon>
        <taxon>Azospirillaceae</taxon>
        <taxon>Azospirillum</taxon>
    </lineage>
</organism>
<feature type="signal peptide" evidence="2">
    <location>
        <begin position="1"/>
        <end position="36"/>
    </location>
</feature>
<keyword evidence="1 2" id="KW-0732">Signal</keyword>
<comment type="caution">
    <text evidence="4">The sequence shown here is derived from an EMBL/GenBank/DDBJ whole genome shotgun (WGS) entry which is preliminary data.</text>
</comment>
<dbReference type="Proteomes" id="UP000283458">
    <property type="component" value="Unassembled WGS sequence"/>
</dbReference>
<dbReference type="RefSeq" id="WP_119833496.1">
    <property type="nucleotide sequence ID" value="NZ_QYUL01000004.1"/>
</dbReference>
<keyword evidence="5" id="KW-1185">Reference proteome</keyword>
<feature type="domain" description="Solute-binding protein family 3/N-terminal" evidence="3">
    <location>
        <begin position="47"/>
        <end position="266"/>
    </location>
</feature>
<dbReference type="PANTHER" id="PTHR35936:SF17">
    <property type="entry name" value="ARGININE-BINDING EXTRACELLULAR PROTEIN ARTP"/>
    <property type="match status" value="1"/>
</dbReference>
<sequence>MTDTPIFRPTRRSVLGAGLAALAAPALLTLPRDAAAQTVSDIKSKGKLVVGIQGDNAPWGFLNSQGVQEGFDADVAKLFGKQLGVPVEFMATAVANRIPALVTGRVDILFATMGMYPDRAKAIQFSKPYAANDIILVAAKGTAIATPADMKNFTIGVARSSAQDTAVTKVAPEGTTIRRFDDDAATIQALLSGQVQAVGANQFYPLRLNKSQPGAYERKLDFVRQYNGAGTRLGQKEWNEAVNAFIDTIKANGELAKIYQTWMGFTPPEFPTTLEGVPFTVG</sequence>
<dbReference type="OrthoDB" id="6192933at2"/>
<dbReference type="Gene3D" id="3.40.190.10">
    <property type="entry name" value="Periplasmic binding protein-like II"/>
    <property type="match status" value="2"/>
</dbReference>
<dbReference type="EMBL" id="QYUL01000004">
    <property type="protein sequence ID" value="RJF78356.1"/>
    <property type="molecule type" value="Genomic_DNA"/>
</dbReference>
<dbReference type="AlphaFoldDB" id="A0A418VQ28"/>
<evidence type="ECO:0000313" key="5">
    <source>
        <dbReference type="Proteomes" id="UP000283458"/>
    </source>
</evidence>
<evidence type="ECO:0000256" key="2">
    <source>
        <dbReference type="SAM" id="SignalP"/>
    </source>
</evidence>
<dbReference type="CDD" id="cd01072">
    <property type="entry name" value="PBP2_SMa0082_like"/>
    <property type="match status" value="1"/>
</dbReference>
<dbReference type="SUPFAM" id="SSF53850">
    <property type="entry name" value="Periplasmic binding protein-like II"/>
    <property type="match status" value="1"/>
</dbReference>
<dbReference type="SMART" id="SM00062">
    <property type="entry name" value="PBPb"/>
    <property type="match status" value="1"/>
</dbReference>